<name>A0ABP9DN11_9BACT</name>
<organism evidence="1 2">
    <name type="scientific">Algivirga pacifica</name>
    <dbReference type="NCBI Taxonomy" id="1162670"/>
    <lineage>
        <taxon>Bacteria</taxon>
        <taxon>Pseudomonadati</taxon>
        <taxon>Bacteroidota</taxon>
        <taxon>Cytophagia</taxon>
        <taxon>Cytophagales</taxon>
        <taxon>Flammeovirgaceae</taxon>
        <taxon>Algivirga</taxon>
    </lineage>
</organism>
<evidence type="ECO:0008006" key="3">
    <source>
        <dbReference type="Google" id="ProtNLM"/>
    </source>
</evidence>
<reference evidence="2" key="1">
    <citation type="journal article" date="2019" name="Int. J. Syst. Evol. Microbiol.">
        <title>The Global Catalogue of Microorganisms (GCM) 10K type strain sequencing project: providing services to taxonomists for standard genome sequencing and annotation.</title>
        <authorList>
            <consortium name="The Broad Institute Genomics Platform"/>
            <consortium name="The Broad Institute Genome Sequencing Center for Infectious Disease"/>
            <person name="Wu L."/>
            <person name="Ma J."/>
        </authorList>
    </citation>
    <scope>NUCLEOTIDE SEQUENCE [LARGE SCALE GENOMIC DNA]</scope>
    <source>
        <strain evidence="2">JCM 18326</strain>
    </source>
</reference>
<dbReference type="Gene3D" id="2.60.120.260">
    <property type="entry name" value="Galactose-binding domain-like"/>
    <property type="match status" value="1"/>
</dbReference>
<protein>
    <recommendedName>
        <fullName evidence="3">SCP domain-containing protein</fullName>
    </recommendedName>
</protein>
<dbReference type="EMBL" id="BAABJX010000057">
    <property type="protein sequence ID" value="GAA4847703.1"/>
    <property type="molecule type" value="Genomic_DNA"/>
</dbReference>
<sequence>MIFQPLQAQENLIPNASFEEITTQSRGHSFLSNVANWYNANQRKPQGLYGTPDHMYINTAQPLKGVQANIHPRTGSSALGLITYMQRVGNYREYASVMLKRSLEKGHKYQVTMYVSNGHHTAYGSIATNGLGVALSKVNPQQYYYEPLTLEPQFYIKDILYTTEWNKVTFEFVAEDSYMYLTVGNFFTDDQIEKRHINFDIDPQAYVYLDDFSLIDITETPVEEVIEKEKEVAPPVVVKEQAVSKPKPPKPVKEPKAVVTMEEKTKKMLKDRSVQVQHNFKLSEGETSVTVFIWDLHEVDGDQISILYNGKWIKKRHKLKRKKLKLELPVEKGKPNRLIMFADDLGTIPPNTAAVIVRDQRSNTKTYKLISDLGRCGAIQFQQ</sequence>
<keyword evidence="2" id="KW-1185">Reference proteome</keyword>
<evidence type="ECO:0000313" key="1">
    <source>
        <dbReference type="EMBL" id="GAA4847703.1"/>
    </source>
</evidence>
<proteinExistence type="predicted"/>
<accession>A0ABP9DN11</accession>
<comment type="caution">
    <text evidence="1">The sequence shown here is derived from an EMBL/GenBank/DDBJ whole genome shotgun (WGS) entry which is preliminary data.</text>
</comment>
<dbReference type="Proteomes" id="UP001500298">
    <property type="component" value="Unassembled WGS sequence"/>
</dbReference>
<gene>
    <name evidence="1" type="ORF">GCM10023331_35530</name>
</gene>
<evidence type="ECO:0000313" key="2">
    <source>
        <dbReference type="Proteomes" id="UP001500298"/>
    </source>
</evidence>